<dbReference type="RefSeq" id="WP_112223292.1">
    <property type="nucleotide sequence ID" value="NZ_CP196859.1"/>
</dbReference>
<evidence type="ECO:0000259" key="2">
    <source>
        <dbReference type="PROSITE" id="PS51272"/>
    </source>
</evidence>
<evidence type="ECO:0000313" key="3">
    <source>
        <dbReference type="EMBL" id="RAZ79722.1"/>
    </source>
</evidence>
<protein>
    <submittedName>
        <fullName evidence="3">S-layer homology domain-containing protein</fullName>
    </submittedName>
</protein>
<dbReference type="PANTHER" id="PTHR43308">
    <property type="entry name" value="OUTER MEMBRANE PROTEIN ALPHA-RELATED"/>
    <property type="match status" value="1"/>
</dbReference>
<keyword evidence="1" id="KW-0732">Signal</keyword>
<gene>
    <name evidence="3" type="ORF">DP120_08505</name>
</gene>
<dbReference type="Proteomes" id="UP000251002">
    <property type="component" value="Unassembled WGS sequence"/>
</dbReference>
<reference evidence="3 4" key="1">
    <citation type="submission" date="2018-06" db="EMBL/GenBank/DDBJ databases">
        <title>The draft genome sequences of strains SCU63 and S1.</title>
        <authorList>
            <person name="Gan L."/>
        </authorList>
    </citation>
    <scope>NUCLEOTIDE SEQUENCE [LARGE SCALE GENOMIC DNA]</scope>
    <source>
        <strain evidence="3 4">SCU63</strain>
    </source>
</reference>
<organism evidence="3 4">
    <name type="scientific">Planococcus halotolerans</name>
    <dbReference type="NCBI Taxonomy" id="2233542"/>
    <lineage>
        <taxon>Bacteria</taxon>
        <taxon>Bacillati</taxon>
        <taxon>Bacillota</taxon>
        <taxon>Bacilli</taxon>
        <taxon>Bacillales</taxon>
        <taxon>Caryophanaceae</taxon>
        <taxon>Planococcus</taxon>
    </lineage>
</organism>
<feature type="domain" description="SLH" evidence="2">
    <location>
        <begin position="139"/>
        <end position="202"/>
    </location>
</feature>
<proteinExistence type="predicted"/>
<name>A0A365L2V7_9BACL</name>
<accession>A0A365L2V7</accession>
<dbReference type="AlphaFoldDB" id="A0A365L2V7"/>
<feature type="domain" description="SLH" evidence="2">
    <location>
        <begin position="84"/>
        <end position="138"/>
    </location>
</feature>
<dbReference type="Pfam" id="PF00395">
    <property type="entry name" value="SLH"/>
    <property type="match status" value="3"/>
</dbReference>
<dbReference type="InterPro" id="IPR001119">
    <property type="entry name" value="SLH_dom"/>
</dbReference>
<dbReference type="PROSITE" id="PS51272">
    <property type="entry name" value="SLH"/>
    <property type="match status" value="3"/>
</dbReference>
<keyword evidence="4" id="KW-1185">Reference proteome</keyword>
<dbReference type="InterPro" id="IPR051465">
    <property type="entry name" value="Cell_Envelope_Struct_Comp"/>
</dbReference>
<dbReference type="EMBL" id="QLZR01000002">
    <property type="protein sequence ID" value="RAZ79722.1"/>
    <property type="molecule type" value="Genomic_DNA"/>
</dbReference>
<feature type="domain" description="SLH" evidence="2">
    <location>
        <begin position="20"/>
        <end position="83"/>
    </location>
</feature>
<sequence length="356" mass="39718">MTKKWTSVLIVLLSLLLAFPAAAASDLSEDHQFYEEITYLMDRGVIEGYPDETVRPDAEVTRAEAVVMIGQLMDFDETRRATEFSDVPVSHYASGYIAEAAEAGYVLGVGNDLFNPEAPIIRGDMALIMERVFDLAHTIDVSFTDVPQDAYYAEAISKILAINITNGYPNNTFQPQEEVTRGQFAAFLARALEPEFKNDAVIEGSHQKDKTKVYTYEMADGTTAIHRFEDVPDRGDLTYGYMWTVEMDGTDNDYEYLELENYDFFAIGYPYSERDLSLVYPVEVGKTFTTGLGDQAITLEITDVNVTVETAYQTFTNATEVTSQDDGSKYYMVEGFASVKSVDADGEVQSELVSVE</sequence>
<comment type="caution">
    <text evidence="3">The sequence shown here is derived from an EMBL/GenBank/DDBJ whole genome shotgun (WGS) entry which is preliminary data.</text>
</comment>
<evidence type="ECO:0000313" key="4">
    <source>
        <dbReference type="Proteomes" id="UP000251002"/>
    </source>
</evidence>
<feature type="chain" id="PRO_5016594111" evidence="1">
    <location>
        <begin position="24"/>
        <end position="356"/>
    </location>
</feature>
<feature type="signal peptide" evidence="1">
    <location>
        <begin position="1"/>
        <end position="23"/>
    </location>
</feature>
<evidence type="ECO:0000256" key="1">
    <source>
        <dbReference type="SAM" id="SignalP"/>
    </source>
</evidence>
<dbReference type="PANTHER" id="PTHR43308:SF5">
    <property type="entry name" value="S-LAYER PROTEIN _ PEPTIDOGLYCAN ENDO-BETA-N-ACETYLGLUCOSAMINIDASE"/>
    <property type="match status" value="1"/>
</dbReference>